<reference evidence="2 3" key="1">
    <citation type="submission" date="2016-07" db="EMBL/GenBank/DDBJ databases">
        <title>Draft genome of the white-rot fungus Obba rivulosa 3A-2.</title>
        <authorList>
            <consortium name="DOE Joint Genome Institute"/>
            <person name="Miettinen O."/>
            <person name="Riley R."/>
            <person name="Acob R."/>
            <person name="Barry K."/>
            <person name="Cullen D."/>
            <person name="De Vries R."/>
            <person name="Hainaut M."/>
            <person name="Hatakka A."/>
            <person name="Henrissat B."/>
            <person name="Hilden K."/>
            <person name="Kuo R."/>
            <person name="Labutti K."/>
            <person name="Lipzen A."/>
            <person name="Makela M.R."/>
            <person name="Sandor L."/>
            <person name="Spatafora J.W."/>
            <person name="Grigoriev I.V."/>
            <person name="Hibbett D.S."/>
        </authorList>
    </citation>
    <scope>NUCLEOTIDE SEQUENCE [LARGE SCALE GENOMIC DNA]</scope>
    <source>
        <strain evidence="2 3">3A-2</strain>
    </source>
</reference>
<dbReference type="EMBL" id="KV722502">
    <property type="protein sequence ID" value="OCH87009.1"/>
    <property type="molecule type" value="Genomic_DNA"/>
</dbReference>
<evidence type="ECO:0000313" key="2">
    <source>
        <dbReference type="EMBL" id="OCH87009.1"/>
    </source>
</evidence>
<keyword evidence="3" id="KW-1185">Reference proteome</keyword>
<dbReference type="AlphaFoldDB" id="A0A8E2DIM6"/>
<gene>
    <name evidence="2" type="ORF">OBBRIDRAFT_837704</name>
</gene>
<dbReference type="Proteomes" id="UP000250043">
    <property type="component" value="Unassembled WGS sequence"/>
</dbReference>
<protein>
    <submittedName>
        <fullName evidence="2">Uncharacterized protein</fullName>
    </submittedName>
</protein>
<name>A0A8E2DIM6_9APHY</name>
<sequence length="197" mass="20480">MSSQSGGSQSSEFPFSLGESNGPAELSSGMPGNICGVNMNLPSNSVLALELTHAVLPTNMSMAGASAGDVEYRGAGTPQMALPAHLPAHYGRMQGQYGSMVWNPSIPGTQPTMGILPAMLGHLQGHGMQAAPPQGHVMLAVYPLGHGMQAAPPQGHGTPAVYPPGHGMQATYADMSMLFDLENRIMAHVNLCFSEVQ</sequence>
<evidence type="ECO:0000313" key="3">
    <source>
        <dbReference type="Proteomes" id="UP000250043"/>
    </source>
</evidence>
<accession>A0A8E2DIM6</accession>
<organism evidence="2 3">
    <name type="scientific">Obba rivulosa</name>
    <dbReference type="NCBI Taxonomy" id="1052685"/>
    <lineage>
        <taxon>Eukaryota</taxon>
        <taxon>Fungi</taxon>
        <taxon>Dikarya</taxon>
        <taxon>Basidiomycota</taxon>
        <taxon>Agaricomycotina</taxon>
        <taxon>Agaricomycetes</taxon>
        <taxon>Polyporales</taxon>
        <taxon>Gelatoporiaceae</taxon>
        <taxon>Obba</taxon>
    </lineage>
</organism>
<proteinExistence type="predicted"/>
<evidence type="ECO:0000256" key="1">
    <source>
        <dbReference type="SAM" id="MobiDB-lite"/>
    </source>
</evidence>
<feature type="compositionally biased region" description="Low complexity" evidence="1">
    <location>
        <begin position="1"/>
        <end position="11"/>
    </location>
</feature>
<feature type="region of interest" description="Disordered" evidence="1">
    <location>
        <begin position="1"/>
        <end position="24"/>
    </location>
</feature>